<dbReference type="GO" id="GO:0006361">
    <property type="term" value="P:transcription initiation at RNA polymerase I promoter"/>
    <property type="evidence" value="ECO:0007669"/>
    <property type="project" value="InterPro"/>
</dbReference>
<dbReference type="EnsemblMetazoa" id="AMAM005663-RA">
    <property type="protein sequence ID" value="AMAM005663-PA"/>
    <property type="gene ID" value="AMAM005663"/>
</dbReference>
<dbReference type="AlphaFoldDB" id="A0A182SFB9"/>
<reference evidence="4" key="1">
    <citation type="submission" date="2013-09" db="EMBL/GenBank/DDBJ databases">
        <title>The Genome Sequence of Anopheles maculatus species B.</title>
        <authorList>
            <consortium name="The Broad Institute Genomics Platform"/>
            <person name="Neafsey D.E."/>
            <person name="Besansky N."/>
            <person name="Howell P."/>
            <person name="Walton C."/>
            <person name="Young S.K."/>
            <person name="Zeng Q."/>
            <person name="Gargeya S."/>
            <person name="Fitzgerald M."/>
            <person name="Haas B."/>
            <person name="Abouelleil A."/>
            <person name="Allen A.W."/>
            <person name="Alvarado L."/>
            <person name="Arachchi H.M."/>
            <person name="Berlin A.M."/>
            <person name="Chapman S.B."/>
            <person name="Gainer-Dewar J."/>
            <person name="Goldberg J."/>
            <person name="Griggs A."/>
            <person name="Gujja S."/>
            <person name="Hansen M."/>
            <person name="Howarth C."/>
            <person name="Imamovic A."/>
            <person name="Ireland A."/>
            <person name="Larimer J."/>
            <person name="McCowan C."/>
            <person name="Murphy C."/>
            <person name="Pearson M."/>
            <person name="Poon T.W."/>
            <person name="Priest M."/>
            <person name="Roberts A."/>
            <person name="Saif S."/>
            <person name="Shea T."/>
            <person name="Sisk P."/>
            <person name="Sykes S."/>
            <person name="Wortman J."/>
            <person name="Nusbaum C."/>
            <person name="Birren B."/>
        </authorList>
    </citation>
    <scope>NUCLEOTIDE SEQUENCE [LARGE SCALE GENOMIC DNA]</scope>
    <source>
        <strain evidence="4">maculatus3</strain>
    </source>
</reference>
<dbReference type="VEuPathDB" id="VectorBase:AMAM005663"/>
<dbReference type="Proteomes" id="UP000075901">
    <property type="component" value="Unassembled WGS sequence"/>
</dbReference>
<evidence type="ECO:0000313" key="3">
    <source>
        <dbReference type="EnsemblMetazoa" id="AMAM005663-PA"/>
    </source>
</evidence>
<comment type="similarity">
    <text evidence="1">Belongs to the RRN3 family.</text>
</comment>
<dbReference type="GO" id="GO:0005634">
    <property type="term" value="C:nucleus"/>
    <property type="evidence" value="ECO:0007669"/>
    <property type="project" value="TreeGrafter"/>
</dbReference>
<evidence type="ECO:0000256" key="2">
    <source>
        <dbReference type="SAM" id="MobiDB-lite"/>
    </source>
</evidence>
<protein>
    <submittedName>
        <fullName evidence="3">Uncharacterized protein</fullName>
    </submittedName>
</protein>
<reference evidence="3" key="2">
    <citation type="submission" date="2020-05" db="UniProtKB">
        <authorList>
            <consortium name="EnsemblMetazoa"/>
        </authorList>
    </citation>
    <scope>IDENTIFICATION</scope>
    <source>
        <strain evidence="3">maculatus3</strain>
    </source>
</reference>
<evidence type="ECO:0000256" key="1">
    <source>
        <dbReference type="ARBA" id="ARBA00010098"/>
    </source>
</evidence>
<organism evidence="3 4">
    <name type="scientific">Anopheles maculatus</name>
    <dbReference type="NCBI Taxonomy" id="74869"/>
    <lineage>
        <taxon>Eukaryota</taxon>
        <taxon>Metazoa</taxon>
        <taxon>Ecdysozoa</taxon>
        <taxon>Arthropoda</taxon>
        <taxon>Hexapoda</taxon>
        <taxon>Insecta</taxon>
        <taxon>Pterygota</taxon>
        <taxon>Neoptera</taxon>
        <taxon>Endopterygota</taxon>
        <taxon>Diptera</taxon>
        <taxon>Nematocera</taxon>
        <taxon>Culicoidea</taxon>
        <taxon>Culicidae</taxon>
        <taxon>Anophelinae</taxon>
        <taxon>Anopheles</taxon>
        <taxon>Anopheles maculatus group</taxon>
    </lineage>
</organism>
<dbReference type="PANTHER" id="PTHR12790:SF0">
    <property type="entry name" value="RNA POLYMERASE I-SPECIFIC TRANSCRIPTION INITIATION FACTOR RRN3-RELATED"/>
    <property type="match status" value="1"/>
</dbReference>
<name>A0A182SFB9_9DIPT</name>
<accession>A0A182SFB9</accession>
<dbReference type="InterPro" id="IPR007991">
    <property type="entry name" value="RNA_pol_I_trans_ini_fac_RRN3"/>
</dbReference>
<sequence length="143" mass="16484">MSTLTEKRRVSSILKSHSPPNGNGTPSRNKVRFAELSIESALQEVLNHNRLTGYEELLENLREDDPVDDKFKEIFIEAKQAVPLMKPHFGKLVEQLLSTRWLNRSDEAQEAYKQFVLELAIVQKNFCTMTIAKLVKLFIPEKE</sequence>
<dbReference type="GO" id="GO:0001181">
    <property type="term" value="F:RNA polymerase I general transcription initiation factor activity"/>
    <property type="evidence" value="ECO:0007669"/>
    <property type="project" value="InterPro"/>
</dbReference>
<dbReference type="PANTHER" id="PTHR12790">
    <property type="entry name" value="TRANSCRIPTION INITIATION FACTOR IA RRN3"/>
    <property type="match status" value="1"/>
</dbReference>
<evidence type="ECO:0000313" key="4">
    <source>
        <dbReference type="Proteomes" id="UP000075901"/>
    </source>
</evidence>
<feature type="compositionally biased region" description="Polar residues" evidence="2">
    <location>
        <begin position="13"/>
        <end position="28"/>
    </location>
</feature>
<dbReference type="Pfam" id="PF05327">
    <property type="entry name" value="RRN3"/>
    <property type="match status" value="1"/>
</dbReference>
<proteinExistence type="inferred from homology"/>
<dbReference type="GO" id="GO:0001042">
    <property type="term" value="F:RNA polymerase I core binding"/>
    <property type="evidence" value="ECO:0007669"/>
    <property type="project" value="TreeGrafter"/>
</dbReference>
<keyword evidence="4" id="KW-1185">Reference proteome</keyword>
<feature type="region of interest" description="Disordered" evidence="2">
    <location>
        <begin position="1"/>
        <end position="29"/>
    </location>
</feature>